<proteinExistence type="predicted"/>
<dbReference type="Proteomes" id="UP000480185">
    <property type="component" value="Unassembled WGS sequence"/>
</dbReference>
<keyword evidence="2" id="KW-1185">Reference proteome</keyword>
<dbReference type="AlphaFoldDB" id="A0A6G1X753"/>
<sequence length="68" mass="8243">MNNYHLIRKQEKESKIVRCLKCERVLTTMEENDIQVCDHCSRRKNNKQNRHRSNIKALFLVEKLSSRK</sequence>
<protein>
    <submittedName>
        <fullName evidence="1">Uncharacterized protein</fullName>
    </submittedName>
</protein>
<dbReference type="RefSeq" id="WP_153728669.1">
    <property type="nucleotide sequence ID" value="NZ_WJNH01000006.1"/>
</dbReference>
<accession>A0A6G1X753</accession>
<comment type="caution">
    <text evidence="1">The sequence shown here is derived from an EMBL/GenBank/DDBJ whole genome shotgun (WGS) entry which is preliminary data.</text>
</comment>
<reference evidence="1 2" key="1">
    <citation type="submission" date="2019-11" db="EMBL/GenBank/DDBJ databases">
        <authorList>
            <person name="Li J."/>
        </authorList>
    </citation>
    <scope>NUCLEOTIDE SEQUENCE [LARGE SCALE GENOMIC DNA]</scope>
    <source>
        <strain evidence="1 2">J4</strain>
    </source>
</reference>
<name>A0A6G1X753_9BACI</name>
<dbReference type="EMBL" id="WJNH01000006">
    <property type="protein sequence ID" value="MRG86759.1"/>
    <property type="molecule type" value="Genomic_DNA"/>
</dbReference>
<organism evidence="1 2">
    <name type="scientific">Salinibacillus xinjiangensis</name>
    <dbReference type="NCBI Taxonomy" id="1229268"/>
    <lineage>
        <taxon>Bacteria</taxon>
        <taxon>Bacillati</taxon>
        <taxon>Bacillota</taxon>
        <taxon>Bacilli</taxon>
        <taxon>Bacillales</taxon>
        <taxon>Bacillaceae</taxon>
        <taxon>Salinibacillus</taxon>
    </lineage>
</organism>
<evidence type="ECO:0000313" key="1">
    <source>
        <dbReference type="EMBL" id="MRG86759.1"/>
    </source>
</evidence>
<gene>
    <name evidence="1" type="ORF">GH754_10605</name>
</gene>
<evidence type="ECO:0000313" key="2">
    <source>
        <dbReference type="Proteomes" id="UP000480185"/>
    </source>
</evidence>